<dbReference type="GO" id="GO:0030077">
    <property type="term" value="C:plasma membrane light-harvesting complex"/>
    <property type="evidence" value="ECO:0007669"/>
    <property type="project" value="InterPro"/>
</dbReference>
<dbReference type="AlphaFoldDB" id="A0A7X5LJR0"/>
<dbReference type="Proteomes" id="UP000470213">
    <property type="component" value="Unassembled WGS sequence"/>
</dbReference>
<evidence type="ECO:0000313" key="2">
    <source>
        <dbReference type="EMBL" id="NDV90641.1"/>
    </source>
</evidence>
<dbReference type="SUPFAM" id="SSF50346">
    <property type="entry name" value="PRC-barrel domain"/>
    <property type="match status" value="2"/>
</dbReference>
<protein>
    <submittedName>
        <fullName evidence="2">PRC-barrel domain containing protein</fullName>
    </submittedName>
</protein>
<name>A0A7X5LJR0_9ALTE</name>
<reference evidence="2 3" key="1">
    <citation type="submission" date="2020-01" db="EMBL/GenBank/DDBJ databases">
        <authorList>
            <person name="Chen J."/>
            <person name="Zhu S."/>
            <person name="Yang J."/>
        </authorList>
    </citation>
    <scope>NUCLEOTIDE SEQUENCE [LARGE SCALE GENOMIC DNA]</scope>
    <source>
        <strain evidence="2 3">345S023</strain>
    </source>
</reference>
<feature type="domain" description="PRC-barrel" evidence="1">
    <location>
        <begin position="5"/>
        <end position="76"/>
    </location>
</feature>
<dbReference type="InterPro" id="IPR011033">
    <property type="entry name" value="PRC_barrel-like_sf"/>
</dbReference>
<evidence type="ECO:0000313" key="3">
    <source>
        <dbReference type="Proteomes" id="UP000470213"/>
    </source>
</evidence>
<dbReference type="InterPro" id="IPR027275">
    <property type="entry name" value="PRC-brl_dom"/>
</dbReference>
<proteinExistence type="predicted"/>
<accession>A0A7X5LJR0</accession>
<dbReference type="RefSeq" id="WP_163084226.1">
    <property type="nucleotide sequence ID" value="NZ_JAAAWN010000005.1"/>
</dbReference>
<dbReference type="InterPro" id="IPR014747">
    <property type="entry name" value="Bac_photo_RC_H_C"/>
</dbReference>
<dbReference type="GO" id="GO:0019684">
    <property type="term" value="P:photosynthesis, light reaction"/>
    <property type="evidence" value="ECO:0007669"/>
    <property type="project" value="InterPro"/>
</dbReference>
<evidence type="ECO:0000259" key="1">
    <source>
        <dbReference type="Pfam" id="PF05239"/>
    </source>
</evidence>
<organism evidence="2 3">
    <name type="scientific">Alteromonas profundi</name>
    <dbReference type="NCBI Taxonomy" id="2696062"/>
    <lineage>
        <taxon>Bacteria</taxon>
        <taxon>Pseudomonadati</taxon>
        <taxon>Pseudomonadota</taxon>
        <taxon>Gammaproteobacteria</taxon>
        <taxon>Alteromonadales</taxon>
        <taxon>Alteromonadaceae</taxon>
        <taxon>Alteromonas/Salinimonas group</taxon>
        <taxon>Alteromonas</taxon>
    </lineage>
</organism>
<sequence length="248" mass="28003">MMVTYKQLKHFSIHATDKDIGGIRDVLFDDESFVVRYLVADTNTWLPMSRKVVISPISVSDINAEEETVDVNMDADTLKNSPSIDEHKPVSREYEETLFRYFGYGYYWIGPGAWGDFSHPTELAQPKVMDEAQNDLSQHTDNHLRACGEVSGYEVSTSDDNVGHITDFVFDNSNWAMTLLIVDTHNWLPGGKKLALLPKDISALDWSSHQVTVNLSHDGLMERPEVDLDKLSDPIYVAEIISQIQPVV</sequence>
<dbReference type="Pfam" id="PF05239">
    <property type="entry name" value="PRC"/>
    <property type="match status" value="1"/>
</dbReference>
<dbReference type="Gene3D" id="3.90.50.10">
    <property type="entry name" value="Photosynthetic Reaction Center, subunit H, domain 2"/>
    <property type="match status" value="2"/>
</dbReference>
<keyword evidence="3" id="KW-1185">Reference proteome</keyword>
<gene>
    <name evidence="2" type="ORF">GTH32_05445</name>
</gene>
<comment type="caution">
    <text evidence="2">The sequence shown here is derived from an EMBL/GenBank/DDBJ whole genome shotgun (WGS) entry which is preliminary data.</text>
</comment>
<dbReference type="EMBL" id="JAAAWN010000005">
    <property type="protein sequence ID" value="NDV90641.1"/>
    <property type="molecule type" value="Genomic_DNA"/>
</dbReference>